<dbReference type="EMBL" id="BPLQ01011114">
    <property type="protein sequence ID" value="GIY55743.1"/>
    <property type="molecule type" value="Genomic_DNA"/>
</dbReference>
<evidence type="ECO:0000313" key="2">
    <source>
        <dbReference type="Proteomes" id="UP001054837"/>
    </source>
</evidence>
<name>A0AAV4UD45_9ARAC</name>
<feature type="non-terminal residue" evidence="1">
    <location>
        <position position="1"/>
    </location>
</feature>
<keyword evidence="2" id="KW-1185">Reference proteome</keyword>
<protein>
    <submittedName>
        <fullName evidence="1">Uncharacterized protein</fullName>
    </submittedName>
</protein>
<organism evidence="1 2">
    <name type="scientific">Caerostris darwini</name>
    <dbReference type="NCBI Taxonomy" id="1538125"/>
    <lineage>
        <taxon>Eukaryota</taxon>
        <taxon>Metazoa</taxon>
        <taxon>Ecdysozoa</taxon>
        <taxon>Arthropoda</taxon>
        <taxon>Chelicerata</taxon>
        <taxon>Arachnida</taxon>
        <taxon>Araneae</taxon>
        <taxon>Araneomorphae</taxon>
        <taxon>Entelegynae</taxon>
        <taxon>Araneoidea</taxon>
        <taxon>Araneidae</taxon>
        <taxon>Caerostris</taxon>
    </lineage>
</organism>
<sequence>AINPKVISELGGIEVETQVRCEKSSKHAYQGYLSVELRRGSLHGYPETQIQSRIQAGEYDPHTATHK</sequence>
<dbReference type="AlphaFoldDB" id="A0AAV4UD45"/>
<dbReference type="Proteomes" id="UP001054837">
    <property type="component" value="Unassembled WGS sequence"/>
</dbReference>
<gene>
    <name evidence="1" type="ORF">CDAR_87461</name>
</gene>
<evidence type="ECO:0000313" key="1">
    <source>
        <dbReference type="EMBL" id="GIY55743.1"/>
    </source>
</evidence>
<comment type="caution">
    <text evidence="1">The sequence shown here is derived from an EMBL/GenBank/DDBJ whole genome shotgun (WGS) entry which is preliminary data.</text>
</comment>
<proteinExistence type="predicted"/>
<reference evidence="1 2" key="1">
    <citation type="submission" date="2021-06" db="EMBL/GenBank/DDBJ databases">
        <title>Caerostris darwini draft genome.</title>
        <authorList>
            <person name="Kono N."/>
            <person name="Arakawa K."/>
        </authorList>
    </citation>
    <scope>NUCLEOTIDE SEQUENCE [LARGE SCALE GENOMIC DNA]</scope>
</reference>
<accession>A0AAV4UD45</accession>